<dbReference type="Pfam" id="PF00361">
    <property type="entry name" value="Proton_antipo_M"/>
    <property type="match status" value="1"/>
</dbReference>
<feature type="transmembrane region" description="Helical" evidence="5">
    <location>
        <begin position="309"/>
        <end position="331"/>
    </location>
</feature>
<comment type="similarity">
    <text evidence="5">Belongs to the complex I subunit 2 family.</text>
</comment>
<feature type="transmembrane region" description="Helical" evidence="5">
    <location>
        <begin position="338"/>
        <end position="359"/>
    </location>
</feature>
<dbReference type="InterPro" id="IPR001750">
    <property type="entry name" value="ND/Mrp_TM"/>
</dbReference>
<feature type="domain" description="NADH:quinone oxidoreductase/Mrp antiporter transmembrane" evidence="7">
    <location>
        <begin position="162"/>
        <end position="456"/>
    </location>
</feature>
<reference evidence="9" key="1">
    <citation type="journal article" date="2019" name="Int. J. Syst. Evol. Microbiol.">
        <title>The Global Catalogue of Microorganisms (GCM) 10K type strain sequencing project: providing services to taxonomists for standard genome sequencing and annotation.</title>
        <authorList>
            <consortium name="The Broad Institute Genomics Platform"/>
            <consortium name="The Broad Institute Genome Sequencing Center for Infectious Disease"/>
            <person name="Wu L."/>
            <person name="Ma J."/>
        </authorList>
    </citation>
    <scope>NUCLEOTIDE SEQUENCE [LARGE SCALE GENOMIC DNA]</scope>
    <source>
        <strain evidence="9">NCAIM B.02333</strain>
    </source>
</reference>
<dbReference type="EMBL" id="JBHRWW010000014">
    <property type="protein sequence ID" value="MFC3689902.1"/>
    <property type="molecule type" value="Genomic_DNA"/>
</dbReference>
<comment type="subunit">
    <text evidence="5">NDH-1 is composed of 14 different subunits. Subunits NuoA, H, J, K, L, M, N constitute the membrane sector of the complex.</text>
</comment>
<comment type="function">
    <text evidence="5">NDH-1 shuttles electrons from NADH, via FMN and iron-sulfur (Fe-S) centers, to quinones in the respiratory chain. The immediate electron acceptor for the enzyme in this species is believed to be a menaquinone. Couples the redox reaction to proton translocation (for every two electrons transferred, four hydrogen ions are translocated across the cytoplasmic membrane), and thus conserves the redox energy in a proton gradient.</text>
</comment>
<dbReference type="EC" id="7.1.1.-" evidence="5"/>
<protein>
    <recommendedName>
        <fullName evidence="5">NADH-quinone oxidoreductase subunit N</fullName>
        <ecNumber evidence="5">7.1.1.-</ecNumber>
    </recommendedName>
    <alternativeName>
        <fullName evidence="5">NADH dehydrogenase I subunit N</fullName>
    </alternativeName>
    <alternativeName>
        <fullName evidence="5">NDH-1 subunit N</fullName>
    </alternativeName>
</protein>
<dbReference type="InterPro" id="IPR010096">
    <property type="entry name" value="NADH-Q_OxRdtase_suN/2"/>
</dbReference>
<feature type="transmembrane region" description="Helical" evidence="5">
    <location>
        <begin position="242"/>
        <end position="261"/>
    </location>
</feature>
<feature type="transmembrane region" description="Helical" evidence="5">
    <location>
        <begin position="145"/>
        <end position="162"/>
    </location>
</feature>
<evidence type="ECO:0000313" key="9">
    <source>
        <dbReference type="Proteomes" id="UP001595685"/>
    </source>
</evidence>
<dbReference type="HAMAP" id="MF_00445">
    <property type="entry name" value="NDH1_NuoN_1"/>
    <property type="match status" value="1"/>
</dbReference>
<gene>
    <name evidence="5 8" type="primary">nuoN</name>
    <name evidence="8" type="ORF">ACFOLH_16250</name>
</gene>
<evidence type="ECO:0000259" key="7">
    <source>
        <dbReference type="Pfam" id="PF00361"/>
    </source>
</evidence>
<keyword evidence="5" id="KW-0813">Transport</keyword>
<feature type="transmembrane region" description="Helical" evidence="5">
    <location>
        <begin position="407"/>
        <end position="430"/>
    </location>
</feature>
<feature type="transmembrane region" description="Helical" evidence="5">
    <location>
        <begin position="198"/>
        <end position="222"/>
    </location>
</feature>
<keyword evidence="9" id="KW-1185">Reference proteome</keyword>
<evidence type="ECO:0000313" key="8">
    <source>
        <dbReference type="EMBL" id="MFC3689902.1"/>
    </source>
</evidence>
<evidence type="ECO:0000256" key="2">
    <source>
        <dbReference type="ARBA" id="ARBA00022692"/>
    </source>
</evidence>
<evidence type="ECO:0000256" key="4">
    <source>
        <dbReference type="ARBA" id="ARBA00023136"/>
    </source>
</evidence>
<comment type="catalytic activity">
    <reaction evidence="5">
        <text>a quinone + NADH + 5 H(+)(in) = a quinol + NAD(+) + 4 H(+)(out)</text>
        <dbReference type="Rhea" id="RHEA:57888"/>
        <dbReference type="ChEBI" id="CHEBI:15378"/>
        <dbReference type="ChEBI" id="CHEBI:24646"/>
        <dbReference type="ChEBI" id="CHEBI:57540"/>
        <dbReference type="ChEBI" id="CHEBI:57945"/>
        <dbReference type="ChEBI" id="CHEBI:132124"/>
    </reaction>
</comment>
<accession>A0ABV7WLU6</accession>
<keyword evidence="5" id="KW-0874">Quinone</keyword>
<feature type="transmembrane region" description="Helical" evidence="5">
    <location>
        <begin position="436"/>
        <end position="467"/>
    </location>
</feature>
<feature type="transmembrane region" description="Helical" evidence="5">
    <location>
        <begin position="282"/>
        <end position="303"/>
    </location>
</feature>
<evidence type="ECO:0000256" key="1">
    <source>
        <dbReference type="ARBA" id="ARBA00004127"/>
    </source>
</evidence>
<dbReference type="NCBIfam" id="NF004441">
    <property type="entry name" value="PRK05777.1-4"/>
    <property type="match status" value="1"/>
</dbReference>
<keyword evidence="4 5" id="KW-0472">Membrane</keyword>
<dbReference type="NCBIfam" id="TIGR01770">
    <property type="entry name" value="NDH_I_N"/>
    <property type="match status" value="1"/>
</dbReference>
<feature type="transmembrane region" description="Helical" evidence="5">
    <location>
        <begin position="55"/>
        <end position="73"/>
    </location>
</feature>
<keyword evidence="3 5" id="KW-1133">Transmembrane helix</keyword>
<organism evidence="8 9">
    <name type="scientific">Aquipuribacter hungaricus</name>
    <dbReference type="NCBI Taxonomy" id="545624"/>
    <lineage>
        <taxon>Bacteria</taxon>
        <taxon>Bacillati</taxon>
        <taxon>Actinomycetota</taxon>
        <taxon>Actinomycetes</taxon>
        <taxon>Micrococcales</taxon>
        <taxon>Intrasporangiaceae</taxon>
        <taxon>Aquipuribacter</taxon>
    </lineage>
</organism>
<feature type="transmembrane region" description="Helical" evidence="5">
    <location>
        <begin position="93"/>
        <end position="110"/>
    </location>
</feature>
<comment type="caution">
    <text evidence="8">The sequence shown here is derived from an EMBL/GenBank/DDBJ whole genome shotgun (WGS) entry which is preliminary data.</text>
</comment>
<dbReference type="RefSeq" id="WP_340293732.1">
    <property type="nucleotide sequence ID" value="NZ_JBBEOI010000121.1"/>
</dbReference>
<sequence length="521" mass="53542">MIALLGNTAATPGAIAPPEIDYLATLPMLVVAGTAVVSVVLEAFLPRGRRRTPQVVLSVVGLLAALGLLVWQWDAGDVVTASGSVAVDGVSRFLMAVVLVLAVVAVLLVGDRVQDETGFAPQASAVPGSPGEDGARRAGLEQTEVYPLLLFVVLGMLVFPAANDLLTMFVALEVLSLPLYLLCGFARRRRLLSQEAAVKYFLLGAFSSAFFLMGAAMLYGFSGSVALPEIAAAVRTNVGQDSLLLLGFGLLIIGLLFKVGAAPFHSWTPDVYQGAPTSITAFMAAATKVAAFGAMLRVLYVAFPDNPWAWQPVLWAVAVITMVLGTVVAVVQSDIKRVLAYSSVAHAGFILTGVLALSRDGLSGSMFYLAVYAVTTIGAFAALTLVRDAGGEATTIASWAGVGRRSPLFGAMFSLFLLALAGIPLTSGFVGKVAVFGAAIAGGATVLAVVGVVASAVAVVFYVRIIMSMYFTEPTADSAVVATPSAALTGILAVAAVATVVLGVVPSPLLDLAGTSGLFAL</sequence>
<keyword evidence="5" id="KW-1278">Translocase</keyword>
<name>A0ABV7WLU6_9MICO</name>
<proteinExistence type="inferred from homology"/>
<comment type="subcellular location">
    <subcellularLocation>
        <location evidence="5">Cell membrane</location>
        <topology evidence="5">Multi-pass membrane protein</topology>
    </subcellularLocation>
    <subcellularLocation>
        <location evidence="1">Endomembrane system</location>
        <topology evidence="1">Multi-pass membrane protein</topology>
    </subcellularLocation>
    <subcellularLocation>
        <location evidence="6">Membrane</location>
        <topology evidence="6">Multi-pass membrane protein</topology>
    </subcellularLocation>
</comment>
<keyword evidence="5" id="KW-0520">NAD</keyword>
<feature type="transmembrane region" description="Helical" evidence="5">
    <location>
        <begin position="168"/>
        <end position="186"/>
    </location>
</feature>
<feature type="transmembrane region" description="Helical" evidence="5">
    <location>
        <begin position="22"/>
        <end position="43"/>
    </location>
</feature>
<evidence type="ECO:0000256" key="5">
    <source>
        <dbReference type="HAMAP-Rule" id="MF_00445"/>
    </source>
</evidence>
<evidence type="ECO:0000256" key="3">
    <source>
        <dbReference type="ARBA" id="ARBA00022989"/>
    </source>
</evidence>
<evidence type="ECO:0000256" key="6">
    <source>
        <dbReference type="RuleBase" id="RU000320"/>
    </source>
</evidence>
<feature type="transmembrane region" description="Helical" evidence="5">
    <location>
        <begin position="365"/>
        <end position="386"/>
    </location>
</feature>
<keyword evidence="5" id="KW-1003">Cell membrane</keyword>
<keyword evidence="2 5" id="KW-0812">Transmembrane</keyword>
<dbReference type="Proteomes" id="UP001595685">
    <property type="component" value="Unassembled WGS sequence"/>
</dbReference>
<feature type="transmembrane region" description="Helical" evidence="5">
    <location>
        <begin position="479"/>
        <end position="505"/>
    </location>
</feature>
<dbReference type="PANTHER" id="PTHR22773">
    <property type="entry name" value="NADH DEHYDROGENASE"/>
    <property type="match status" value="1"/>
</dbReference>